<gene>
    <name evidence="1" type="ORF">VTJ83DRAFT_4579</name>
</gene>
<comment type="caution">
    <text evidence="1">The sequence shown here is derived from an EMBL/GenBank/DDBJ whole genome shotgun (WGS) entry which is preliminary data.</text>
</comment>
<dbReference type="InterPro" id="IPR038883">
    <property type="entry name" value="AN11006-like"/>
</dbReference>
<sequence>MSTPQESRFLSLPAEIRLAIYRHVFAAPNRYFKLYNPPDPGQPHRRDGHGARQPSQWTALIYTCRQVYAESIGLVYSARCIILSDKTPEKQLEKVQRFLETIGPANARCVTRLELNLPELEYARTMSAAGKTVFSGMDLASQADMACLRILQERCPGLQMLIYSIPPRVCITMYSLPSMMAFLKEPMSRVDAELRRFPLLSTVGVLFGCAPSAAAAKQFQELGWGSWFISGSIRPVLGRSSRTRSEMDGRIVA</sequence>
<dbReference type="RefSeq" id="XP_070866029.1">
    <property type="nucleotide sequence ID" value="XM_071011083.1"/>
</dbReference>
<dbReference type="GeneID" id="98125727"/>
<dbReference type="Proteomes" id="UP001600064">
    <property type="component" value="Unassembled WGS sequence"/>
</dbReference>
<protein>
    <submittedName>
        <fullName evidence="1">Uncharacterized protein</fullName>
    </submittedName>
</protein>
<dbReference type="PANTHER" id="PTHR42085">
    <property type="entry name" value="F-BOX DOMAIN-CONTAINING PROTEIN"/>
    <property type="match status" value="1"/>
</dbReference>
<keyword evidence="2" id="KW-1185">Reference proteome</keyword>
<name>A0ABR4DCI3_9PEZI</name>
<accession>A0ABR4DCI3</accession>
<dbReference type="PANTHER" id="PTHR42085:SF2">
    <property type="entry name" value="F-BOX DOMAIN-CONTAINING PROTEIN"/>
    <property type="match status" value="1"/>
</dbReference>
<evidence type="ECO:0000313" key="1">
    <source>
        <dbReference type="EMBL" id="KAL2267302.1"/>
    </source>
</evidence>
<proteinExistence type="predicted"/>
<organism evidence="1 2">
    <name type="scientific">Remersonia thermophila</name>
    <dbReference type="NCBI Taxonomy" id="72144"/>
    <lineage>
        <taxon>Eukaryota</taxon>
        <taxon>Fungi</taxon>
        <taxon>Dikarya</taxon>
        <taxon>Ascomycota</taxon>
        <taxon>Pezizomycotina</taxon>
        <taxon>Sordariomycetes</taxon>
        <taxon>Sordariomycetidae</taxon>
        <taxon>Sordariales</taxon>
        <taxon>Sordariales incertae sedis</taxon>
        <taxon>Remersonia</taxon>
    </lineage>
</organism>
<reference evidence="1 2" key="1">
    <citation type="journal article" date="2024" name="Commun. Biol.">
        <title>Comparative genomic analysis of thermophilic fungi reveals convergent evolutionary adaptations and gene losses.</title>
        <authorList>
            <person name="Steindorff A.S."/>
            <person name="Aguilar-Pontes M.V."/>
            <person name="Robinson A.J."/>
            <person name="Andreopoulos B."/>
            <person name="LaButti K."/>
            <person name="Kuo A."/>
            <person name="Mondo S."/>
            <person name="Riley R."/>
            <person name="Otillar R."/>
            <person name="Haridas S."/>
            <person name="Lipzen A."/>
            <person name="Grimwood J."/>
            <person name="Schmutz J."/>
            <person name="Clum A."/>
            <person name="Reid I.D."/>
            <person name="Moisan M.C."/>
            <person name="Butler G."/>
            <person name="Nguyen T.T.M."/>
            <person name="Dewar K."/>
            <person name="Conant G."/>
            <person name="Drula E."/>
            <person name="Henrissat B."/>
            <person name="Hansel C."/>
            <person name="Singer S."/>
            <person name="Hutchinson M.I."/>
            <person name="de Vries R.P."/>
            <person name="Natvig D.O."/>
            <person name="Powell A.J."/>
            <person name="Tsang A."/>
            <person name="Grigoriev I.V."/>
        </authorList>
    </citation>
    <scope>NUCLEOTIDE SEQUENCE [LARGE SCALE GENOMIC DNA]</scope>
    <source>
        <strain evidence="1 2">ATCC 22073</strain>
    </source>
</reference>
<dbReference type="EMBL" id="JAZGUE010000004">
    <property type="protein sequence ID" value="KAL2267302.1"/>
    <property type="molecule type" value="Genomic_DNA"/>
</dbReference>
<evidence type="ECO:0000313" key="2">
    <source>
        <dbReference type="Proteomes" id="UP001600064"/>
    </source>
</evidence>